<dbReference type="Gene3D" id="3.40.50.1820">
    <property type="entry name" value="alpha/beta hydrolase"/>
    <property type="match status" value="1"/>
</dbReference>
<sequence length="276" mass="30331">MEDFSTFYFTENSSSKRLVYKKGSGAAVILMHELPGMIPECVDLARRLAENFTVYMPLLFGEPDKPLSVPKMLQYTARICISQEFYCFAQNKSSPITDWLKALCRQAKQECGGQGVGVIGMCLTGGFVLSLMADDSVIASVASQPSLPFGITSAHKAALGVSPAELEVAQARANNGVPILALRFSEDKTSPPDKFTTLRKEFGEETEVIEDNAELCWKRNAALETIEINSQPNNPYNLPQSSHAVLTLGYSSESGHPTNRVYQRVVEFLQSQFATN</sequence>
<dbReference type="Pfam" id="PF01738">
    <property type="entry name" value="DLH"/>
    <property type="match status" value="1"/>
</dbReference>
<keyword evidence="3" id="KW-1185">Reference proteome</keyword>
<dbReference type="RefSeq" id="WP_144864993.1">
    <property type="nucleotide sequence ID" value="NZ_LR213787.1"/>
</dbReference>
<dbReference type="Proteomes" id="UP000320055">
    <property type="component" value="Unassembled WGS sequence"/>
</dbReference>
<dbReference type="AlphaFoldDB" id="A0A563VSS7"/>
<protein>
    <recommendedName>
        <fullName evidence="1">Dienelactone hydrolase domain-containing protein</fullName>
    </recommendedName>
</protein>
<proteinExistence type="predicted"/>
<feature type="domain" description="Dienelactone hydrolase" evidence="1">
    <location>
        <begin position="23"/>
        <end position="203"/>
    </location>
</feature>
<accession>A0A563VSS7</accession>
<evidence type="ECO:0000313" key="2">
    <source>
        <dbReference type="EMBL" id="VEP14522.1"/>
    </source>
</evidence>
<dbReference type="InterPro" id="IPR002925">
    <property type="entry name" value="Dienelactn_hydro"/>
</dbReference>
<dbReference type="InterPro" id="IPR029058">
    <property type="entry name" value="AB_hydrolase_fold"/>
</dbReference>
<name>A0A563VSS7_9CYAN</name>
<evidence type="ECO:0000313" key="3">
    <source>
        <dbReference type="Proteomes" id="UP000320055"/>
    </source>
</evidence>
<reference evidence="2 3" key="1">
    <citation type="submission" date="2019-01" db="EMBL/GenBank/DDBJ databases">
        <authorList>
            <person name="Brito A."/>
        </authorList>
    </citation>
    <scope>NUCLEOTIDE SEQUENCE [LARGE SCALE GENOMIC DNA]</scope>
    <source>
        <strain evidence="2">1</strain>
    </source>
</reference>
<dbReference type="SUPFAM" id="SSF53474">
    <property type="entry name" value="alpha/beta-Hydrolases"/>
    <property type="match status" value="1"/>
</dbReference>
<dbReference type="OrthoDB" id="9782215at2"/>
<organism evidence="2 3">
    <name type="scientific">Hyella patelloides LEGE 07179</name>
    <dbReference type="NCBI Taxonomy" id="945734"/>
    <lineage>
        <taxon>Bacteria</taxon>
        <taxon>Bacillati</taxon>
        <taxon>Cyanobacteriota</taxon>
        <taxon>Cyanophyceae</taxon>
        <taxon>Pleurocapsales</taxon>
        <taxon>Hyellaceae</taxon>
        <taxon>Hyella</taxon>
    </lineage>
</organism>
<gene>
    <name evidence="2" type="ORF">H1P_270015</name>
</gene>
<dbReference type="GO" id="GO:0016787">
    <property type="term" value="F:hydrolase activity"/>
    <property type="evidence" value="ECO:0007669"/>
    <property type="project" value="InterPro"/>
</dbReference>
<evidence type="ECO:0000259" key="1">
    <source>
        <dbReference type="Pfam" id="PF01738"/>
    </source>
</evidence>
<dbReference type="EMBL" id="CAACVJ010000190">
    <property type="protein sequence ID" value="VEP14522.1"/>
    <property type="molecule type" value="Genomic_DNA"/>
</dbReference>